<accession>A0A402AF51</accession>
<dbReference type="CDD" id="cd00565">
    <property type="entry name" value="Ubl_ThiS"/>
    <property type="match status" value="1"/>
</dbReference>
<dbReference type="AlphaFoldDB" id="A0A402AF51"/>
<keyword evidence="2" id="KW-1185">Reference proteome</keyword>
<evidence type="ECO:0008006" key="3">
    <source>
        <dbReference type="Google" id="ProtNLM"/>
    </source>
</evidence>
<evidence type="ECO:0000313" key="1">
    <source>
        <dbReference type="EMBL" id="GCE17692.1"/>
    </source>
</evidence>
<dbReference type="EMBL" id="BIFS01000001">
    <property type="protein sequence ID" value="GCE17692.1"/>
    <property type="molecule type" value="Genomic_DNA"/>
</dbReference>
<proteinExistence type="predicted"/>
<dbReference type="InterPro" id="IPR010035">
    <property type="entry name" value="Thi_S"/>
</dbReference>
<protein>
    <recommendedName>
        <fullName evidence="3">Thiamine biosynthesis protein ThiS</fullName>
    </recommendedName>
</protein>
<dbReference type="OrthoDB" id="9798559at2"/>
<dbReference type="NCBIfam" id="TIGR01683">
    <property type="entry name" value="thiS"/>
    <property type="match status" value="1"/>
</dbReference>
<dbReference type="InterPro" id="IPR016155">
    <property type="entry name" value="Mopterin_synth/thiamin_S_b"/>
</dbReference>
<dbReference type="SUPFAM" id="SSF54285">
    <property type="entry name" value="MoaD/ThiS"/>
    <property type="match status" value="1"/>
</dbReference>
<dbReference type="Pfam" id="PF02597">
    <property type="entry name" value="ThiS"/>
    <property type="match status" value="1"/>
</dbReference>
<dbReference type="Proteomes" id="UP000287188">
    <property type="component" value="Unassembled WGS sequence"/>
</dbReference>
<dbReference type="InterPro" id="IPR003749">
    <property type="entry name" value="ThiS/MoaD-like"/>
</dbReference>
<dbReference type="PANTHER" id="PTHR34472">
    <property type="entry name" value="SULFUR CARRIER PROTEIN THIS"/>
    <property type="match status" value="1"/>
</dbReference>
<reference evidence="2" key="1">
    <citation type="submission" date="2018-12" db="EMBL/GenBank/DDBJ databases">
        <title>Tengunoibacter tsumagoiensis gen. nov., sp. nov., Dictyobacter kobayashii sp. nov., D. alpinus sp. nov., and D. joshuensis sp. nov. and description of Dictyobacteraceae fam. nov. within the order Ktedonobacterales isolated from Tengu-no-mugimeshi.</title>
        <authorList>
            <person name="Wang C.M."/>
            <person name="Zheng Y."/>
            <person name="Sakai Y."/>
            <person name="Toyoda A."/>
            <person name="Minakuchi Y."/>
            <person name="Abe K."/>
            <person name="Yokota A."/>
            <person name="Yabe S."/>
        </authorList>
    </citation>
    <scope>NUCLEOTIDE SEQUENCE [LARGE SCALE GENOMIC DNA]</scope>
    <source>
        <strain evidence="2">Uno11</strain>
    </source>
</reference>
<gene>
    <name evidence="1" type="ORF">KDK_14920</name>
</gene>
<sequence length="76" mass="7992">MEEVPTDAAVISILTNGQPRSIARGSSVEELLQLCNVKAVYVVVQLDGEIIARSAFAHTVLEEGNKVEIITLAGGG</sequence>
<dbReference type="RefSeq" id="WP_126549339.1">
    <property type="nucleotide sequence ID" value="NZ_BIFS01000001.1"/>
</dbReference>
<dbReference type="InterPro" id="IPR012675">
    <property type="entry name" value="Beta-grasp_dom_sf"/>
</dbReference>
<name>A0A402AF51_9CHLR</name>
<evidence type="ECO:0000313" key="2">
    <source>
        <dbReference type="Proteomes" id="UP000287188"/>
    </source>
</evidence>
<organism evidence="1 2">
    <name type="scientific">Dictyobacter kobayashii</name>
    <dbReference type="NCBI Taxonomy" id="2014872"/>
    <lineage>
        <taxon>Bacteria</taxon>
        <taxon>Bacillati</taxon>
        <taxon>Chloroflexota</taxon>
        <taxon>Ktedonobacteria</taxon>
        <taxon>Ktedonobacterales</taxon>
        <taxon>Dictyobacteraceae</taxon>
        <taxon>Dictyobacter</taxon>
    </lineage>
</organism>
<dbReference type="PANTHER" id="PTHR34472:SF1">
    <property type="entry name" value="SULFUR CARRIER PROTEIN THIS"/>
    <property type="match status" value="1"/>
</dbReference>
<comment type="caution">
    <text evidence="1">The sequence shown here is derived from an EMBL/GenBank/DDBJ whole genome shotgun (WGS) entry which is preliminary data.</text>
</comment>
<dbReference type="Gene3D" id="3.10.20.30">
    <property type="match status" value="1"/>
</dbReference>